<dbReference type="KEGG" id="dpx:DAPPUDRAFT_28476"/>
<proteinExistence type="predicted"/>
<dbReference type="Proteomes" id="UP000000305">
    <property type="component" value="Unassembled WGS sequence"/>
</dbReference>
<gene>
    <name evidence="1" type="ORF">DAPPUDRAFT_28476</name>
</gene>
<dbReference type="OrthoDB" id="6359149at2759"/>
<sequence length="52" mass="6181">RTDASFRAKLQRQNHKSLSPLLDLKIDMISCIPLDYMHLVLLEVFKRLLTIW</sequence>
<accession>E9GJQ4</accession>
<protein>
    <submittedName>
        <fullName evidence="1">Uncharacterized protein</fullName>
    </submittedName>
</protein>
<feature type="non-terminal residue" evidence="1">
    <location>
        <position position="1"/>
    </location>
</feature>
<organism evidence="1 2">
    <name type="scientific">Daphnia pulex</name>
    <name type="common">Water flea</name>
    <dbReference type="NCBI Taxonomy" id="6669"/>
    <lineage>
        <taxon>Eukaryota</taxon>
        <taxon>Metazoa</taxon>
        <taxon>Ecdysozoa</taxon>
        <taxon>Arthropoda</taxon>
        <taxon>Crustacea</taxon>
        <taxon>Branchiopoda</taxon>
        <taxon>Diplostraca</taxon>
        <taxon>Cladocera</taxon>
        <taxon>Anomopoda</taxon>
        <taxon>Daphniidae</taxon>
        <taxon>Daphnia</taxon>
    </lineage>
</organism>
<dbReference type="PhylomeDB" id="E9GJQ4"/>
<reference evidence="1 2" key="1">
    <citation type="journal article" date="2011" name="Science">
        <title>The ecoresponsive genome of Daphnia pulex.</title>
        <authorList>
            <person name="Colbourne J.K."/>
            <person name="Pfrender M.E."/>
            <person name="Gilbert D."/>
            <person name="Thomas W.K."/>
            <person name="Tucker A."/>
            <person name="Oakley T.H."/>
            <person name="Tokishita S."/>
            <person name="Aerts A."/>
            <person name="Arnold G.J."/>
            <person name="Basu M.K."/>
            <person name="Bauer D.J."/>
            <person name="Caceres C.E."/>
            <person name="Carmel L."/>
            <person name="Casola C."/>
            <person name="Choi J.H."/>
            <person name="Detter J.C."/>
            <person name="Dong Q."/>
            <person name="Dusheyko S."/>
            <person name="Eads B.D."/>
            <person name="Frohlich T."/>
            <person name="Geiler-Samerotte K.A."/>
            <person name="Gerlach D."/>
            <person name="Hatcher P."/>
            <person name="Jogdeo S."/>
            <person name="Krijgsveld J."/>
            <person name="Kriventseva E.V."/>
            <person name="Kultz D."/>
            <person name="Laforsch C."/>
            <person name="Lindquist E."/>
            <person name="Lopez J."/>
            <person name="Manak J.R."/>
            <person name="Muller J."/>
            <person name="Pangilinan J."/>
            <person name="Patwardhan R.P."/>
            <person name="Pitluck S."/>
            <person name="Pritham E.J."/>
            <person name="Rechtsteiner A."/>
            <person name="Rho M."/>
            <person name="Rogozin I.B."/>
            <person name="Sakarya O."/>
            <person name="Salamov A."/>
            <person name="Schaack S."/>
            <person name="Shapiro H."/>
            <person name="Shiga Y."/>
            <person name="Skalitzky C."/>
            <person name="Smith Z."/>
            <person name="Souvorov A."/>
            <person name="Sung W."/>
            <person name="Tang Z."/>
            <person name="Tsuchiya D."/>
            <person name="Tu H."/>
            <person name="Vos H."/>
            <person name="Wang M."/>
            <person name="Wolf Y.I."/>
            <person name="Yamagata H."/>
            <person name="Yamada T."/>
            <person name="Ye Y."/>
            <person name="Shaw J.R."/>
            <person name="Andrews J."/>
            <person name="Crease T.J."/>
            <person name="Tang H."/>
            <person name="Lucas S.M."/>
            <person name="Robertson H.M."/>
            <person name="Bork P."/>
            <person name="Koonin E.V."/>
            <person name="Zdobnov E.M."/>
            <person name="Grigoriev I.V."/>
            <person name="Lynch M."/>
            <person name="Boore J.L."/>
        </authorList>
    </citation>
    <scope>NUCLEOTIDE SEQUENCE [LARGE SCALE GENOMIC DNA]</scope>
</reference>
<dbReference type="AlphaFoldDB" id="E9GJQ4"/>
<evidence type="ECO:0000313" key="1">
    <source>
        <dbReference type="EMBL" id="EFX80277.1"/>
    </source>
</evidence>
<evidence type="ECO:0000313" key="2">
    <source>
        <dbReference type="Proteomes" id="UP000000305"/>
    </source>
</evidence>
<keyword evidence="2" id="KW-1185">Reference proteome</keyword>
<name>E9GJQ4_DAPPU</name>
<dbReference type="EMBL" id="GL732548">
    <property type="protein sequence ID" value="EFX80277.1"/>
    <property type="molecule type" value="Genomic_DNA"/>
</dbReference>
<dbReference type="HOGENOM" id="CLU_004416_2_3_1"/>
<dbReference type="InParanoid" id="E9GJQ4"/>
<feature type="non-terminal residue" evidence="1">
    <location>
        <position position="52"/>
    </location>
</feature>